<evidence type="ECO:0000259" key="8">
    <source>
        <dbReference type="Pfam" id="PF00082"/>
    </source>
</evidence>
<evidence type="ECO:0000256" key="1">
    <source>
        <dbReference type="ARBA" id="ARBA00011073"/>
    </source>
</evidence>
<feature type="domain" description="Peptidase S8/S53" evidence="8">
    <location>
        <begin position="317"/>
        <end position="577"/>
    </location>
</feature>
<keyword evidence="13" id="KW-1185">Reference proteome</keyword>
<feature type="domain" description="MBTPS1 third" evidence="11">
    <location>
        <begin position="599"/>
        <end position="729"/>
    </location>
</feature>
<evidence type="ECO:0000256" key="3">
    <source>
        <dbReference type="ARBA" id="ARBA00022801"/>
    </source>
</evidence>
<evidence type="ECO:0000313" key="12">
    <source>
        <dbReference type="EMBL" id="GHP08850.1"/>
    </source>
</evidence>
<keyword evidence="4 5" id="KW-0720">Serine protease</keyword>
<feature type="compositionally biased region" description="Low complexity" evidence="6">
    <location>
        <begin position="245"/>
        <end position="257"/>
    </location>
</feature>
<dbReference type="PROSITE" id="PS00138">
    <property type="entry name" value="SUBTILASE_SER"/>
    <property type="match status" value="1"/>
</dbReference>
<dbReference type="PANTHER" id="PTHR43806:SF7">
    <property type="entry name" value="MEMBRANE-BOUND TRANSCRIPTION FACTOR SITE-1 PROTEASE"/>
    <property type="match status" value="1"/>
</dbReference>
<dbReference type="InterPro" id="IPR015500">
    <property type="entry name" value="Peptidase_S8_subtilisin-rel"/>
</dbReference>
<feature type="region of interest" description="Disordered" evidence="6">
    <location>
        <begin position="194"/>
        <end position="257"/>
    </location>
</feature>
<dbReference type="Proteomes" id="UP000660262">
    <property type="component" value="Unassembled WGS sequence"/>
</dbReference>
<accession>A0A830HSX4</accession>
<evidence type="ECO:0000259" key="9">
    <source>
        <dbReference type="Pfam" id="PF23001"/>
    </source>
</evidence>
<feature type="compositionally biased region" description="Basic and acidic residues" evidence="6">
    <location>
        <begin position="221"/>
        <end position="233"/>
    </location>
</feature>
<dbReference type="Pfam" id="PF23001">
    <property type="entry name" value="MBTP1_N"/>
    <property type="match status" value="1"/>
</dbReference>
<feature type="chain" id="PRO_5032340060" evidence="7">
    <location>
        <begin position="28"/>
        <end position="1245"/>
    </location>
</feature>
<evidence type="ECO:0000256" key="6">
    <source>
        <dbReference type="SAM" id="MobiDB-lite"/>
    </source>
</evidence>
<feature type="domain" description="Membrane-bound transcription factor site-1 protease-like N-terminal" evidence="9">
    <location>
        <begin position="110"/>
        <end position="187"/>
    </location>
</feature>
<feature type="compositionally biased region" description="Basic and acidic residues" evidence="6">
    <location>
        <begin position="85"/>
        <end position="99"/>
    </location>
</feature>
<feature type="compositionally biased region" description="Basic and acidic residues" evidence="6">
    <location>
        <begin position="194"/>
        <end position="210"/>
    </location>
</feature>
<feature type="region of interest" description="Disordered" evidence="6">
    <location>
        <begin position="1097"/>
        <end position="1161"/>
    </location>
</feature>
<dbReference type="PROSITE" id="PS00137">
    <property type="entry name" value="SUBTILASE_HIS"/>
    <property type="match status" value="1"/>
</dbReference>
<feature type="compositionally biased region" description="Basic residues" evidence="6">
    <location>
        <begin position="1234"/>
        <end position="1245"/>
    </location>
</feature>
<feature type="compositionally biased region" description="Low complexity" evidence="6">
    <location>
        <begin position="1124"/>
        <end position="1159"/>
    </location>
</feature>
<dbReference type="PRINTS" id="PR00723">
    <property type="entry name" value="SUBTILISIN"/>
</dbReference>
<dbReference type="InterPro" id="IPR023828">
    <property type="entry name" value="Peptidase_S8_Ser-AS"/>
</dbReference>
<dbReference type="PROSITE" id="PS51892">
    <property type="entry name" value="SUBTILASE"/>
    <property type="match status" value="1"/>
</dbReference>
<dbReference type="GO" id="GO:0006508">
    <property type="term" value="P:proteolysis"/>
    <property type="evidence" value="ECO:0007669"/>
    <property type="project" value="UniProtKB-KW"/>
</dbReference>
<protein>
    <submittedName>
        <fullName evidence="12">Membrane-bound transcription factor site-1 protease</fullName>
    </submittedName>
</protein>
<dbReference type="InterPro" id="IPR057032">
    <property type="entry name" value="MBTPS1_4th"/>
</dbReference>
<dbReference type="Pfam" id="PF23094">
    <property type="entry name" value="MBTPS1_3rd"/>
    <property type="match status" value="1"/>
</dbReference>
<evidence type="ECO:0000259" key="10">
    <source>
        <dbReference type="Pfam" id="PF23090"/>
    </source>
</evidence>
<dbReference type="InterPro" id="IPR036852">
    <property type="entry name" value="Peptidase_S8/S53_dom_sf"/>
</dbReference>
<dbReference type="OrthoDB" id="1740355at2759"/>
<keyword evidence="3 5" id="KW-0378">Hydrolase</keyword>
<reference evidence="12" key="1">
    <citation type="submission" date="2020-10" db="EMBL/GenBank/DDBJ databases">
        <title>Unveiling of a novel bifunctional photoreceptor, Dualchrome1, isolated from a cosmopolitan green alga.</title>
        <authorList>
            <person name="Suzuki S."/>
            <person name="Kawachi M."/>
        </authorList>
    </citation>
    <scope>NUCLEOTIDE SEQUENCE</scope>
    <source>
        <strain evidence="12">NIES 2893</strain>
    </source>
</reference>
<feature type="domain" description="MBTPS1 fourth" evidence="10">
    <location>
        <begin position="730"/>
        <end position="1001"/>
    </location>
</feature>
<dbReference type="GO" id="GO:0004252">
    <property type="term" value="F:serine-type endopeptidase activity"/>
    <property type="evidence" value="ECO:0007669"/>
    <property type="project" value="UniProtKB-UniRule"/>
</dbReference>
<evidence type="ECO:0000256" key="2">
    <source>
        <dbReference type="ARBA" id="ARBA00022670"/>
    </source>
</evidence>
<keyword evidence="7" id="KW-0732">Signal</keyword>
<proteinExistence type="inferred from homology"/>
<evidence type="ECO:0000256" key="7">
    <source>
        <dbReference type="SAM" id="SignalP"/>
    </source>
</evidence>
<dbReference type="InterPro" id="IPR055143">
    <property type="entry name" value="MBTP1_N"/>
</dbReference>
<name>A0A830HSX4_9CHLO</name>
<comment type="caution">
    <text evidence="12">The sequence shown here is derived from an EMBL/GenBank/DDBJ whole genome shotgun (WGS) entry which is preliminary data.</text>
</comment>
<dbReference type="SUPFAM" id="SSF52743">
    <property type="entry name" value="Subtilisin-like"/>
    <property type="match status" value="1"/>
</dbReference>
<feature type="region of interest" description="Disordered" evidence="6">
    <location>
        <begin position="77"/>
        <end position="104"/>
    </location>
</feature>
<feature type="active site" description="Charge relay system" evidence="5">
    <location>
        <position position="326"/>
    </location>
</feature>
<evidence type="ECO:0000313" key="13">
    <source>
        <dbReference type="Proteomes" id="UP000660262"/>
    </source>
</evidence>
<organism evidence="12 13">
    <name type="scientific">Pycnococcus provasolii</name>
    <dbReference type="NCBI Taxonomy" id="41880"/>
    <lineage>
        <taxon>Eukaryota</taxon>
        <taxon>Viridiplantae</taxon>
        <taxon>Chlorophyta</taxon>
        <taxon>Pseudoscourfieldiophyceae</taxon>
        <taxon>Pseudoscourfieldiales</taxon>
        <taxon>Pycnococcaceae</taxon>
        <taxon>Pycnococcus</taxon>
    </lineage>
</organism>
<evidence type="ECO:0000256" key="5">
    <source>
        <dbReference type="PROSITE-ProRule" id="PRU01240"/>
    </source>
</evidence>
<dbReference type="InterPro" id="IPR050131">
    <property type="entry name" value="Peptidase_S8_subtilisin-like"/>
</dbReference>
<gene>
    <name evidence="12" type="ORF">PPROV_000758700</name>
</gene>
<feature type="region of interest" description="Disordered" evidence="6">
    <location>
        <begin position="1215"/>
        <end position="1245"/>
    </location>
</feature>
<comment type="similarity">
    <text evidence="1 5">Belongs to the peptidase S8 family.</text>
</comment>
<feature type="active site" description="Charge relay system" evidence="5">
    <location>
        <position position="357"/>
    </location>
</feature>
<sequence>MPPAVSAVLLLCASLLCASLCASAASAHANMHQQPDHPLRVSYRALQQDAHESTRTHLRVEPTSEVCAVSPSPWGRSPFVNQKKNAREREARQHDDASKDSATQTVTQTVPDELIVRFEGYDSHDAHRERLEAVRASPDEFAWVDRNNPGRYLPTDFAVVRVPPSKATQLMATLILLPFVKGVHSNRRLTRHLRWSEQDNADHHRAEKSPGRLRTKSSYQVHREAKAADEKKRQQQQQQRRRQKGSTGDSSYFSSSSSTIRSGVSASLEMAASNVTDTDATVLLNRRQRRRRLMQYGGGGVAERCQAKDLWGRGFSGRGVRMGVFDTGVRADHPHFRRVKDRSNWTHENTLNDGLGHGSFVAGVVASQDPACNGFAPDVELHAFRVFTNDQVSYTSWFLDAFNYAIATEVHIVNLSIGGPDYLDDPFVSKVLEVTSAGIIMVSAIGNDGPLYGTLNNPADQNDVIGVGGIDYADNIASFSSRGMSTWELPRGYGRFKPDIVAYGRDVTGSKIQGGCRTLSGTSVASPVVAGAVCLLASTVPEETRWQILNPASMKQALIEGAQRVRGRDAHAYVQGQGKLDVLKSANVLKRYKPRASVVPAALDLTECPYMWPHCKTPVYADRMPLIVNTTVLNGMALTGVFENPPVFESSNAGGAMLDVTFEYSELLWPWSGYLALYIRVKDEGSAFEGRASGTVTFTIVSPPSSGSTPSKVQKSTVKMPLTVRIIATPPREKRVLFSMWHSIRYPPGYIPRDNLDVRADILDWHGDHPHTNYHGLFNHLVDRGFHVEHLGSPGTCFNARSYSALILADTEEEFYPEEVEKLRRDVVEDKLDLIVLAEWFNVEQMRRLRFYDDNTRSWWTPPVGGGNVPALNDLLAPHGIALSDHVVHGSNWQPDGYNGGRFCFCSGSALLKFPKHGTVHTIANVATKAGTAPTYSSNPTFRMNGVPVLGLYRSRSVMVGPDEADGDGGLITVLGDANCIDYSHQQGECYGLISQILETGSGLRLGNLPEDKKAILRGNGQSSFKLSEDIGVDQALPTRREDDATLAEFSSVLGKPMWCGPDAQGTHAAGVSKRLTGIDAIRKVFDERKVDHFVKTSGAVKHDTPAEAKEAPRPSGKDAPKPSGASSSDLSSSSSSSSSASQTSDGAAHPDAASAGAGQDVRLVEKKTLEENSETPGSPMDDLGSQLIASRALGVIGGLMLLAVSRSLSSRRMRVNSGASRRREDDIASPVRGGRKAVRRSVLV</sequence>
<evidence type="ECO:0000256" key="4">
    <source>
        <dbReference type="ARBA" id="ARBA00022825"/>
    </source>
</evidence>
<dbReference type="PANTHER" id="PTHR43806">
    <property type="entry name" value="PEPTIDASE S8"/>
    <property type="match status" value="1"/>
</dbReference>
<feature type="compositionally biased region" description="Basic and acidic residues" evidence="6">
    <location>
        <begin position="1097"/>
        <end position="1121"/>
    </location>
</feature>
<dbReference type="InterPro" id="IPR022398">
    <property type="entry name" value="Peptidase_S8_His-AS"/>
</dbReference>
<dbReference type="Gene3D" id="3.40.50.200">
    <property type="entry name" value="Peptidase S8/S53 domain"/>
    <property type="match status" value="1"/>
</dbReference>
<dbReference type="EMBL" id="BNJQ01000022">
    <property type="protein sequence ID" value="GHP08850.1"/>
    <property type="molecule type" value="Genomic_DNA"/>
</dbReference>
<feature type="active site" description="Charge relay system" evidence="5">
    <location>
        <position position="523"/>
    </location>
</feature>
<dbReference type="Pfam" id="PF23090">
    <property type="entry name" value="MBTPS1_4th"/>
    <property type="match status" value="1"/>
</dbReference>
<dbReference type="AlphaFoldDB" id="A0A830HSX4"/>
<dbReference type="InterPro" id="IPR000209">
    <property type="entry name" value="Peptidase_S8/S53_dom"/>
</dbReference>
<evidence type="ECO:0000259" key="11">
    <source>
        <dbReference type="Pfam" id="PF23094"/>
    </source>
</evidence>
<dbReference type="Pfam" id="PF00082">
    <property type="entry name" value="Peptidase_S8"/>
    <property type="match status" value="1"/>
</dbReference>
<dbReference type="GO" id="GO:0005794">
    <property type="term" value="C:Golgi apparatus"/>
    <property type="evidence" value="ECO:0007669"/>
    <property type="project" value="TreeGrafter"/>
</dbReference>
<dbReference type="InterPro" id="IPR057060">
    <property type="entry name" value="MBTPS1_3rd"/>
</dbReference>
<feature type="signal peptide" evidence="7">
    <location>
        <begin position="1"/>
        <end position="27"/>
    </location>
</feature>
<keyword evidence="2 5" id="KW-0645">Protease</keyword>